<dbReference type="RefSeq" id="WP_377303868.1">
    <property type="nucleotide sequence ID" value="NZ_JBHSMK010000004.1"/>
</dbReference>
<dbReference type="Pfam" id="PF19420">
    <property type="entry name" value="DDAH_eukar"/>
    <property type="match status" value="1"/>
</dbReference>
<sequence>MITTSPSEFQHAYAALAPLPHAAATARAAYLVAPADFSLAAASARDNRYMDMNLSVDPRLALAQHAALAQALRADCPVITFPGDPATPDAVFPNNVFATAPGRLIVGRMRHAIRRREATRADIREFFGNVLGYDEIDLSGRDDLVAELTGSLIIDRARGVGYCGLSERCDMAGAQAMHKAFGLRLTYCFELAETEYHTNVVLALLASRAVIIAADGFRDPAVPQAIARAYGDRAIWLSPAQKQAFAGNAITLSGDRAWMSARAAASLTAGQIAALSGHGFAIGAVDLGEIEKAGGSLRCCVGEIY</sequence>
<name>A0ABW0JL56_9GAMM</name>
<accession>A0ABW0JL56</accession>
<gene>
    <name evidence="1" type="ORF">ACFPME_07820</name>
</gene>
<dbReference type="Proteomes" id="UP001596013">
    <property type="component" value="Unassembled WGS sequence"/>
</dbReference>
<dbReference type="PANTHER" id="PTHR43224">
    <property type="entry name" value="AMIDINOTRANSFERASE"/>
    <property type="match status" value="1"/>
</dbReference>
<evidence type="ECO:0000313" key="2">
    <source>
        <dbReference type="Proteomes" id="UP001596013"/>
    </source>
</evidence>
<proteinExistence type="predicted"/>
<evidence type="ECO:0000313" key="1">
    <source>
        <dbReference type="EMBL" id="MFC5436461.1"/>
    </source>
</evidence>
<dbReference type="SUPFAM" id="SSF55909">
    <property type="entry name" value="Pentein"/>
    <property type="match status" value="1"/>
</dbReference>
<keyword evidence="2" id="KW-1185">Reference proteome</keyword>
<dbReference type="Gene3D" id="3.75.10.10">
    <property type="entry name" value="L-arginine/glycine Amidinotransferase, Chain A"/>
    <property type="match status" value="1"/>
</dbReference>
<comment type="caution">
    <text evidence="1">The sequence shown here is derived from an EMBL/GenBank/DDBJ whole genome shotgun (WGS) entry which is preliminary data.</text>
</comment>
<dbReference type="EMBL" id="JBHSMK010000004">
    <property type="protein sequence ID" value="MFC5436461.1"/>
    <property type="molecule type" value="Genomic_DNA"/>
</dbReference>
<dbReference type="PANTHER" id="PTHR43224:SF1">
    <property type="entry name" value="AMIDINOTRANSFERASE"/>
    <property type="match status" value="1"/>
</dbReference>
<reference evidence="2" key="1">
    <citation type="journal article" date="2019" name="Int. J. Syst. Evol. Microbiol.">
        <title>The Global Catalogue of Microorganisms (GCM) 10K type strain sequencing project: providing services to taxonomists for standard genome sequencing and annotation.</title>
        <authorList>
            <consortium name="The Broad Institute Genomics Platform"/>
            <consortium name="The Broad Institute Genome Sequencing Center for Infectious Disease"/>
            <person name="Wu L."/>
            <person name="Ma J."/>
        </authorList>
    </citation>
    <scope>NUCLEOTIDE SEQUENCE [LARGE SCALE GENOMIC DNA]</scope>
    <source>
        <strain evidence="2">JCM 17130</strain>
    </source>
</reference>
<protein>
    <submittedName>
        <fullName evidence="1">Arginine deiminase-related protein</fullName>
    </submittedName>
</protein>
<dbReference type="InterPro" id="IPR014541">
    <property type="entry name" value="Amdntrnsf_FN0238"/>
</dbReference>
<organism evidence="1 2">
    <name type="scientific">Rhodanobacter umsongensis</name>
    <dbReference type="NCBI Taxonomy" id="633153"/>
    <lineage>
        <taxon>Bacteria</taxon>
        <taxon>Pseudomonadati</taxon>
        <taxon>Pseudomonadota</taxon>
        <taxon>Gammaproteobacteria</taxon>
        <taxon>Lysobacterales</taxon>
        <taxon>Rhodanobacteraceae</taxon>
        <taxon>Rhodanobacter</taxon>
    </lineage>
</organism>